<feature type="signal peptide" evidence="1">
    <location>
        <begin position="1"/>
        <end position="19"/>
    </location>
</feature>
<keyword evidence="3" id="KW-1185">Reference proteome</keyword>
<proteinExistence type="predicted"/>
<feature type="chain" id="PRO_5040131173" evidence="1">
    <location>
        <begin position="20"/>
        <end position="184"/>
    </location>
</feature>
<dbReference type="OrthoDB" id="5231894at2759"/>
<comment type="caution">
    <text evidence="2">The sequence shown here is derived from an EMBL/GenBank/DDBJ whole genome shotgun (WGS) entry which is preliminary data.</text>
</comment>
<gene>
    <name evidence="2" type="ORF">BS47DRAFT_1397672</name>
</gene>
<reference evidence="2" key="1">
    <citation type="journal article" date="2020" name="Nat. Commun.">
        <title>Large-scale genome sequencing of mycorrhizal fungi provides insights into the early evolution of symbiotic traits.</title>
        <authorList>
            <person name="Miyauchi S."/>
            <person name="Kiss E."/>
            <person name="Kuo A."/>
            <person name="Drula E."/>
            <person name="Kohler A."/>
            <person name="Sanchez-Garcia M."/>
            <person name="Morin E."/>
            <person name="Andreopoulos B."/>
            <person name="Barry K.W."/>
            <person name="Bonito G."/>
            <person name="Buee M."/>
            <person name="Carver A."/>
            <person name="Chen C."/>
            <person name="Cichocki N."/>
            <person name="Clum A."/>
            <person name="Culley D."/>
            <person name="Crous P.W."/>
            <person name="Fauchery L."/>
            <person name="Girlanda M."/>
            <person name="Hayes R.D."/>
            <person name="Keri Z."/>
            <person name="LaButti K."/>
            <person name="Lipzen A."/>
            <person name="Lombard V."/>
            <person name="Magnuson J."/>
            <person name="Maillard F."/>
            <person name="Murat C."/>
            <person name="Nolan M."/>
            <person name="Ohm R.A."/>
            <person name="Pangilinan J."/>
            <person name="Pereira M.F."/>
            <person name="Perotto S."/>
            <person name="Peter M."/>
            <person name="Pfister S."/>
            <person name="Riley R."/>
            <person name="Sitrit Y."/>
            <person name="Stielow J.B."/>
            <person name="Szollosi G."/>
            <person name="Zifcakova L."/>
            <person name="Stursova M."/>
            <person name="Spatafora J.W."/>
            <person name="Tedersoo L."/>
            <person name="Vaario L.M."/>
            <person name="Yamada A."/>
            <person name="Yan M."/>
            <person name="Wang P."/>
            <person name="Xu J."/>
            <person name="Bruns T."/>
            <person name="Baldrian P."/>
            <person name="Vilgalys R."/>
            <person name="Dunand C."/>
            <person name="Henrissat B."/>
            <person name="Grigoriev I.V."/>
            <person name="Hibbett D."/>
            <person name="Nagy L.G."/>
            <person name="Martin F.M."/>
        </authorList>
    </citation>
    <scope>NUCLEOTIDE SEQUENCE</scope>
    <source>
        <strain evidence="2">UP504</strain>
    </source>
</reference>
<dbReference type="Gene3D" id="2.40.160.20">
    <property type="match status" value="1"/>
</dbReference>
<evidence type="ECO:0000313" key="2">
    <source>
        <dbReference type="EMBL" id="KAF9508583.1"/>
    </source>
</evidence>
<dbReference type="Proteomes" id="UP000886523">
    <property type="component" value="Unassembled WGS sequence"/>
</dbReference>
<organism evidence="2 3">
    <name type="scientific">Hydnum rufescens UP504</name>
    <dbReference type="NCBI Taxonomy" id="1448309"/>
    <lineage>
        <taxon>Eukaryota</taxon>
        <taxon>Fungi</taxon>
        <taxon>Dikarya</taxon>
        <taxon>Basidiomycota</taxon>
        <taxon>Agaricomycotina</taxon>
        <taxon>Agaricomycetes</taxon>
        <taxon>Cantharellales</taxon>
        <taxon>Hydnaceae</taxon>
        <taxon>Hydnum</taxon>
    </lineage>
</organism>
<sequence>MFLPIFTVLSLGIAAFVAGAPRSEPAPHPQTQLAFLSTLVVDTTNLRKITIPEGTRLNVDIRGGNWTKPDGTLLANVVGGLGGEHGYIDSTGVFHLSVRYTVQFVQDSKFGYIQMQGFGIAGTQNKVFITLESDSAAATGLIEQILYAPGKFVAVNLDRAAEILVGSLIRENSILKQISISEPN</sequence>
<protein>
    <submittedName>
        <fullName evidence="2">Uncharacterized protein</fullName>
    </submittedName>
</protein>
<evidence type="ECO:0000256" key="1">
    <source>
        <dbReference type="SAM" id="SignalP"/>
    </source>
</evidence>
<name>A0A9P6DRN1_9AGAM</name>
<dbReference type="EMBL" id="MU129055">
    <property type="protein sequence ID" value="KAF9508583.1"/>
    <property type="molecule type" value="Genomic_DNA"/>
</dbReference>
<evidence type="ECO:0000313" key="3">
    <source>
        <dbReference type="Proteomes" id="UP000886523"/>
    </source>
</evidence>
<dbReference type="AlphaFoldDB" id="A0A9P6DRN1"/>
<accession>A0A9P6DRN1</accession>
<keyword evidence="1" id="KW-0732">Signal</keyword>